<dbReference type="SUPFAM" id="SSF46689">
    <property type="entry name" value="Homeodomain-like"/>
    <property type="match status" value="2"/>
</dbReference>
<dbReference type="InterPro" id="IPR018060">
    <property type="entry name" value="HTH_AraC"/>
</dbReference>
<dbReference type="EMBL" id="JBIACK010000006">
    <property type="protein sequence ID" value="MFE8701574.1"/>
    <property type="molecule type" value="Genomic_DNA"/>
</dbReference>
<feature type="domain" description="Response regulatory" evidence="6">
    <location>
        <begin position="2"/>
        <end position="117"/>
    </location>
</feature>
<dbReference type="InterPro" id="IPR009057">
    <property type="entry name" value="Homeodomain-like_sf"/>
</dbReference>
<evidence type="ECO:0000256" key="3">
    <source>
        <dbReference type="ARBA" id="ARBA00023163"/>
    </source>
</evidence>
<protein>
    <submittedName>
        <fullName evidence="7">Response regulator</fullName>
    </submittedName>
</protein>
<dbReference type="Pfam" id="PF12833">
    <property type="entry name" value="HTH_18"/>
    <property type="match status" value="1"/>
</dbReference>
<evidence type="ECO:0000313" key="8">
    <source>
        <dbReference type="Proteomes" id="UP001601059"/>
    </source>
</evidence>
<dbReference type="RefSeq" id="WP_389361544.1">
    <property type="nucleotide sequence ID" value="NZ_JBIACK010000006.1"/>
</dbReference>
<dbReference type="SMART" id="SM00448">
    <property type="entry name" value="REC"/>
    <property type="match status" value="1"/>
</dbReference>
<comment type="caution">
    <text evidence="7">The sequence shown here is derived from an EMBL/GenBank/DDBJ whole genome shotgun (WGS) entry which is preliminary data.</text>
</comment>
<dbReference type="PROSITE" id="PS01124">
    <property type="entry name" value="HTH_ARAC_FAMILY_2"/>
    <property type="match status" value="1"/>
</dbReference>
<evidence type="ECO:0000256" key="2">
    <source>
        <dbReference type="ARBA" id="ARBA00023125"/>
    </source>
</evidence>
<keyword evidence="3" id="KW-0804">Transcription</keyword>
<dbReference type="Gene3D" id="3.40.50.2300">
    <property type="match status" value="1"/>
</dbReference>
<reference evidence="7 8" key="1">
    <citation type="submission" date="2024-08" db="EMBL/GenBank/DDBJ databases">
        <title>Two novel Cytobacillus novel species.</title>
        <authorList>
            <person name="Liu G."/>
        </authorList>
    </citation>
    <scope>NUCLEOTIDE SEQUENCE [LARGE SCALE GENOMIC DNA]</scope>
    <source>
        <strain evidence="7 8">FJAT-54145</strain>
    </source>
</reference>
<dbReference type="SUPFAM" id="SSF52172">
    <property type="entry name" value="CheY-like"/>
    <property type="match status" value="1"/>
</dbReference>
<keyword evidence="2" id="KW-0238">DNA-binding</keyword>
<dbReference type="Gene3D" id="1.10.10.60">
    <property type="entry name" value="Homeodomain-like"/>
    <property type="match status" value="2"/>
</dbReference>
<evidence type="ECO:0000313" key="7">
    <source>
        <dbReference type="EMBL" id="MFE8701574.1"/>
    </source>
</evidence>
<keyword evidence="8" id="KW-1185">Reference proteome</keyword>
<gene>
    <name evidence="7" type="ORF">ACFYKX_13300</name>
</gene>
<sequence>MKILVADDEPLELLNVKKLLNDIREYDISLVENGLDAIEHLKKESVDLIFMDVKMPGLSGLETLELIRREWPETLVSIISAYSDFNYAKKAIELGASHYLLKPFSKNEFTDTFMKLQSQWNEKKSINILLKQSMLENMIFSEGSISNSEILKYFGFIPEVVVSIKCNLPDWKKSFIRRFHTIQGFLAPEPIGNNTIYVTSGNHLDSIKNALLQLNIEMKEQLSYGIGTSNNFKNSFANAIKDLQSKDESVVNKCMQYIQDNYFKPLSLADVAHAVHVSSSHLNRLLKKETAKTFTEILLNVRINKAKDLLKQDYNIEVVSDMVGFNSSAYFAVSFKKFTGISPSQYKREVG</sequence>
<dbReference type="PROSITE" id="PS00041">
    <property type="entry name" value="HTH_ARAC_FAMILY_1"/>
    <property type="match status" value="1"/>
</dbReference>
<feature type="modified residue" description="4-aspartylphosphate" evidence="4">
    <location>
        <position position="52"/>
    </location>
</feature>
<dbReference type="Proteomes" id="UP001601059">
    <property type="component" value="Unassembled WGS sequence"/>
</dbReference>
<dbReference type="InterPro" id="IPR011006">
    <property type="entry name" value="CheY-like_superfamily"/>
</dbReference>
<organism evidence="7 8">
    <name type="scientific">Cytobacillus spartinae</name>
    <dbReference type="NCBI Taxonomy" id="3299023"/>
    <lineage>
        <taxon>Bacteria</taxon>
        <taxon>Bacillati</taxon>
        <taxon>Bacillota</taxon>
        <taxon>Bacilli</taxon>
        <taxon>Bacillales</taxon>
        <taxon>Bacillaceae</taxon>
        <taxon>Cytobacillus</taxon>
    </lineage>
</organism>
<dbReference type="InterPro" id="IPR020449">
    <property type="entry name" value="Tscrpt_reg_AraC-type_HTH"/>
</dbReference>
<keyword evidence="4" id="KW-0597">Phosphoprotein</keyword>
<evidence type="ECO:0000259" key="5">
    <source>
        <dbReference type="PROSITE" id="PS01124"/>
    </source>
</evidence>
<dbReference type="Pfam" id="PF00072">
    <property type="entry name" value="Response_reg"/>
    <property type="match status" value="1"/>
</dbReference>
<dbReference type="InterPro" id="IPR001789">
    <property type="entry name" value="Sig_transdc_resp-reg_receiver"/>
</dbReference>
<dbReference type="CDD" id="cd17536">
    <property type="entry name" value="REC_YesN-like"/>
    <property type="match status" value="1"/>
</dbReference>
<evidence type="ECO:0000259" key="6">
    <source>
        <dbReference type="PROSITE" id="PS50110"/>
    </source>
</evidence>
<name>A0ABW6KCV3_9BACI</name>
<dbReference type="PANTHER" id="PTHR43280:SF2">
    <property type="entry name" value="HTH-TYPE TRANSCRIPTIONAL REGULATOR EXSA"/>
    <property type="match status" value="1"/>
</dbReference>
<dbReference type="PRINTS" id="PR00032">
    <property type="entry name" value="HTHARAC"/>
</dbReference>
<evidence type="ECO:0000256" key="4">
    <source>
        <dbReference type="PROSITE-ProRule" id="PRU00169"/>
    </source>
</evidence>
<dbReference type="PROSITE" id="PS50110">
    <property type="entry name" value="RESPONSE_REGULATORY"/>
    <property type="match status" value="1"/>
</dbReference>
<dbReference type="SMART" id="SM00342">
    <property type="entry name" value="HTH_ARAC"/>
    <property type="match status" value="1"/>
</dbReference>
<proteinExistence type="predicted"/>
<evidence type="ECO:0000256" key="1">
    <source>
        <dbReference type="ARBA" id="ARBA00023015"/>
    </source>
</evidence>
<dbReference type="PANTHER" id="PTHR43280">
    <property type="entry name" value="ARAC-FAMILY TRANSCRIPTIONAL REGULATOR"/>
    <property type="match status" value="1"/>
</dbReference>
<keyword evidence="1" id="KW-0805">Transcription regulation</keyword>
<feature type="domain" description="HTH araC/xylS-type" evidence="5">
    <location>
        <begin position="252"/>
        <end position="349"/>
    </location>
</feature>
<dbReference type="InterPro" id="IPR018062">
    <property type="entry name" value="HTH_AraC-typ_CS"/>
</dbReference>
<accession>A0ABW6KCV3</accession>